<keyword evidence="6" id="KW-0472">Membrane</keyword>
<keyword evidence="1 4" id="KW-0646">Protease inhibitor</keyword>
<keyword evidence="3" id="KW-0408">Iron</keyword>
<evidence type="ECO:0000313" key="8">
    <source>
        <dbReference type="EMBL" id="GMI72490.1"/>
    </source>
</evidence>
<dbReference type="SMART" id="SM00043">
    <property type="entry name" value="CY"/>
    <property type="match status" value="1"/>
</dbReference>
<organism evidence="8 9">
    <name type="scientific">Hibiscus trionum</name>
    <name type="common">Flower of an hour</name>
    <dbReference type="NCBI Taxonomy" id="183268"/>
    <lineage>
        <taxon>Eukaryota</taxon>
        <taxon>Viridiplantae</taxon>
        <taxon>Streptophyta</taxon>
        <taxon>Embryophyta</taxon>
        <taxon>Tracheophyta</taxon>
        <taxon>Spermatophyta</taxon>
        <taxon>Magnoliopsida</taxon>
        <taxon>eudicotyledons</taxon>
        <taxon>Gunneridae</taxon>
        <taxon>Pentapetalae</taxon>
        <taxon>rosids</taxon>
        <taxon>malvids</taxon>
        <taxon>Malvales</taxon>
        <taxon>Malvaceae</taxon>
        <taxon>Malvoideae</taxon>
        <taxon>Hibiscus</taxon>
    </lineage>
</organism>
<dbReference type="GO" id="GO:0004497">
    <property type="term" value="F:monooxygenase activity"/>
    <property type="evidence" value="ECO:0007669"/>
    <property type="project" value="InterPro"/>
</dbReference>
<dbReference type="CDD" id="cd00302">
    <property type="entry name" value="cytochrome_P450"/>
    <property type="match status" value="1"/>
</dbReference>
<dbReference type="Pfam" id="PF16845">
    <property type="entry name" value="SQAPI"/>
    <property type="match status" value="1"/>
</dbReference>
<evidence type="ECO:0000256" key="4">
    <source>
        <dbReference type="RuleBase" id="RU362130"/>
    </source>
</evidence>
<dbReference type="EMBL" id="BSYR01000010">
    <property type="protein sequence ID" value="GMI72490.1"/>
    <property type="molecule type" value="Genomic_DNA"/>
</dbReference>
<sequence length="739" mass="82996">MNPFLCFVLQAWNPPSSCKFSRETSRFLRDYAVWEINVFLWISLITVTYFLTHKLFKLFKLWNQGSKIPGPPSPSFYGHFSTLSKQNLTEVLSDSHGEYGSVVKLWLSPKQLLVSIKEPEVIREMLWKAKDKLPLTGKAFDLAFGQSTLFASSFDKVEKRRESLASELNVELFDRENLIPTKAVDRIMAELHQNMPKGRVDCKMASQHMAFTLLGATIFGDTFLAWSKATIYEDLLMMVAKDACFWASYSVTPFWEGGFWRYRRLCTKLKCLTQDLVQQCSKNYKFNGHLNVRDEPYGNIMCMLFHGCLTTGGLISNMLMRLVTHPEIQHKIYTEIIMARKSSEDKNQPIAEKMPLLLATIYESARVMPAGPLLQRCSLQHDLRLKSGVIIPAGSILVVPMQLVQTDESSWGNDAGKFNPYRFLSKTEKISASLNKDTSIAGHAEEPKDQRKSSFVLNDPNENAAFLPFGSGTRVCVCQKFVIQGIASLFASLLEQYEVRLNTGSKTNSKPPSTDSNSQDFPSSELFFSTLSFKPMATITGGVRPSGGYQNSAEVENLGRFAVDEHNKKEKGVVEFVRVVKAGEQVVAGTLHHLTVEAIDAGKEKLYEAKVWVKPWMNFKELQGFKHAGDAAADDSPCFTVSDLGVKQEGHGPGLPTHDPVVEDAANHALKTIQQRSNSLVPYELEEIVHANAEVVEDFAKLQMLLKVKRGDKEVKFKVEVHHKSNGTFHLNSMVPDHS</sequence>
<gene>
    <name evidence="8" type="ORF">HRI_000918300</name>
</gene>
<dbReference type="PANTHER" id="PTHR11413">
    <property type="entry name" value="CYSTATIN FAMILY MEMBER"/>
    <property type="match status" value="1"/>
</dbReference>
<comment type="similarity">
    <text evidence="4">Belongs to the cystatin family. Phytocystatin subfamily.</text>
</comment>
<proteinExistence type="inferred from homology"/>
<feature type="domain" description="Cystatin" evidence="7">
    <location>
        <begin position="538"/>
        <end position="628"/>
    </location>
</feature>
<keyword evidence="9" id="KW-1185">Reference proteome</keyword>
<feature type="transmembrane region" description="Helical" evidence="6">
    <location>
        <begin position="31"/>
        <end position="51"/>
    </location>
</feature>
<keyword evidence="3" id="KW-0349">Heme</keyword>
<dbReference type="SUPFAM" id="SSF48264">
    <property type="entry name" value="Cytochrome P450"/>
    <property type="match status" value="1"/>
</dbReference>
<dbReference type="InterPro" id="IPR027214">
    <property type="entry name" value="Cystatin"/>
</dbReference>
<dbReference type="Gene3D" id="1.10.630.10">
    <property type="entry name" value="Cytochrome P450"/>
    <property type="match status" value="1"/>
</dbReference>
<dbReference type="PRINTS" id="PR00463">
    <property type="entry name" value="EP450I"/>
</dbReference>
<evidence type="ECO:0000259" key="7">
    <source>
        <dbReference type="SMART" id="SM00043"/>
    </source>
</evidence>
<evidence type="ECO:0000256" key="3">
    <source>
        <dbReference type="PIRSR" id="PIRSR602401-1"/>
    </source>
</evidence>
<feature type="binding site" description="axial binding residue" evidence="3">
    <location>
        <position position="476"/>
    </location>
    <ligand>
        <name>heme</name>
        <dbReference type="ChEBI" id="CHEBI:30413"/>
    </ligand>
    <ligandPart>
        <name>Fe</name>
        <dbReference type="ChEBI" id="CHEBI:18248"/>
    </ligandPart>
</feature>
<dbReference type="InterPro" id="IPR046350">
    <property type="entry name" value="Cystatin_sf"/>
</dbReference>
<comment type="cofactor">
    <cofactor evidence="3">
        <name>heme</name>
        <dbReference type="ChEBI" id="CHEBI:30413"/>
    </cofactor>
</comment>
<dbReference type="Pfam" id="PF00067">
    <property type="entry name" value="p450"/>
    <property type="match status" value="2"/>
</dbReference>
<dbReference type="Proteomes" id="UP001165190">
    <property type="component" value="Unassembled WGS sequence"/>
</dbReference>
<dbReference type="InterPro" id="IPR001128">
    <property type="entry name" value="Cyt_P450"/>
</dbReference>
<comment type="caution">
    <text evidence="8">The sequence shown here is derived from an EMBL/GenBank/DDBJ whole genome shotgun (WGS) entry which is preliminary data.</text>
</comment>
<dbReference type="InterPro" id="IPR002401">
    <property type="entry name" value="Cyt_P450_E_grp-I"/>
</dbReference>
<dbReference type="PANTHER" id="PTHR11413:SF103">
    <property type="entry name" value="CYSTEINE PROTEINASE INHIBITOR 12"/>
    <property type="match status" value="1"/>
</dbReference>
<dbReference type="CDD" id="cd00042">
    <property type="entry name" value="CY"/>
    <property type="match status" value="1"/>
</dbReference>
<dbReference type="InterPro" id="IPR000010">
    <property type="entry name" value="Cystatin_dom"/>
</dbReference>
<accession>A0A9W7HAX1</accession>
<evidence type="ECO:0000256" key="2">
    <source>
        <dbReference type="ARBA" id="ARBA00022704"/>
    </source>
</evidence>
<dbReference type="SUPFAM" id="SSF54403">
    <property type="entry name" value="Cystatin/monellin"/>
    <property type="match status" value="2"/>
</dbReference>
<dbReference type="AlphaFoldDB" id="A0A9W7HAX1"/>
<dbReference type="PRINTS" id="PR00385">
    <property type="entry name" value="P450"/>
</dbReference>
<name>A0A9W7HAX1_HIBTR</name>
<evidence type="ECO:0000256" key="6">
    <source>
        <dbReference type="SAM" id="Phobius"/>
    </source>
</evidence>
<protein>
    <recommendedName>
        <fullName evidence="4">Cysteine proteinase inhibitor</fullName>
    </recommendedName>
</protein>
<dbReference type="InterPro" id="IPR018073">
    <property type="entry name" value="Prot_inh_cystat_CS"/>
</dbReference>
<dbReference type="OrthoDB" id="1470350at2759"/>
<dbReference type="GO" id="GO:0005506">
    <property type="term" value="F:iron ion binding"/>
    <property type="evidence" value="ECO:0007669"/>
    <property type="project" value="InterPro"/>
</dbReference>
<dbReference type="GO" id="GO:0020037">
    <property type="term" value="F:heme binding"/>
    <property type="evidence" value="ECO:0007669"/>
    <property type="project" value="InterPro"/>
</dbReference>
<keyword evidence="6" id="KW-1133">Transmembrane helix</keyword>
<reference evidence="8" key="1">
    <citation type="submission" date="2023-05" db="EMBL/GenBank/DDBJ databases">
        <title>Genome and transcriptome analyses reveal genes involved in the formation of fine ridges on petal epidermal cells in Hibiscus trionum.</title>
        <authorList>
            <person name="Koshimizu S."/>
            <person name="Masuda S."/>
            <person name="Ishii T."/>
            <person name="Shirasu K."/>
            <person name="Hoshino A."/>
            <person name="Arita M."/>
        </authorList>
    </citation>
    <scope>NUCLEOTIDE SEQUENCE</scope>
    <source>
        <strain evidence="8">Hamamatsu line</strain>
    </source>
</reference>
<dbReference type="GO" id="GO:0016705">
    <property type="term" value="F:oxidoreductase activity, acting on paired donors, with incorporation or reduction of molecular oxygen"/>
    <property type="evidence" value="ECO:0007669"/>
    <property type="project" value="InterPro"/>
</dbReference>
<evidence type="ECO:0000313" key="9">
    <source>
        <dbReference type="Proteomes" id="UP001165190"/>
    </source>
</evidence>
<keyword evidence="3" id="KW-0479">Metal-binding</keyword>
<dbReference type="GO" id="GO:0004869">
    <property type="term" value="F:cysteine-type endopeptidase inhibitor activity"/>
    <property type="evidence" value="ECO:0007669"/>
    <property type="project" value="UniProtKB-KW"/>
</dbReference>
<keyword evidence="2 4" id="KW-0789">Thiol protease inhibitor</keyword>
<dbReference type="InterPro" id="IPR036396">
    <property type="entry name" value="Cyt_P450_sf"/>
</dbReference>
<evidence type="ECO:0000256" key="1">
    <source>
        <dbReference type="ARBA" id="ARBA00022690"/>
    </source>
</evidence>
<feature type="region of interest" description="Disordered" evidence="5">
    <location>
        <begin position="503"/>
        <end position="522"/>
    </location>
</feature>
<dbReference type="PROSITE" id="PS00287">
    <property type="entry name" value="CYSTATIN"/>
    <property type="match status" value="1"/>
</dbReference>
<evidence type="ECO:0000256" key="5">
    <source>
        <dbReference type="SAM" id="MobiDB-lite"/>
    </source>
</evidence>
<dbReference type="Gene3D" id="3.10.450.10">
    <property type="match status" value="2"/>
</dbReference>
<keyword evidence="6" id="KW-0812">Transmembrane</keyword>